<reference evidence="1 2" key="1">
    <citation type="journal article" date="2021" name="ISME Commun">
        <title>Automated analysis of genomic sequences facilitates high-throughput and comprehensive description of bacteria.</title>
        <authorList>
            <person name="Hitch T.C.A."/>
        </authorList>
    </citation>
    <scope>NUCLEOTIDE SEQUENCE [LARGE SCALE GENOMIC DNA]</scope>
    <source>
        <strain evidence="1 2">Sanger_109</strain>
    </source>
</reference>
<dbReference type="Gene3D" id="3.40.50.11310">
    <property type="entry name" value="Bacterial phosphonate metabolism protein PhnH"/>
    <property type="match status" value="1"/>
</dbReference>
<gene>
    <name evidence="1" type="primary">phnH</name>
    <name evidence="1" type="ORF">OCV88_03595</name>
</gene>
<name>A0ABT2TGW7_9FIRM</name>
<protein>
    <submittedName>
        <fullName evidence="1">Phosphonate C-P lyase system protein PhnH</fullName>
    </submittedName>
</protein>
<dbReference type="NCBIfam" id="TIGR03292">
    <property type="entry name" value="PhnH_redo"/>
    <property type="match status" value="1"/>
</dbReference>
<organism evidence="1 2">
    <name type="scientific">Brotonthovivens ammoniilytica</name>
    <dbReference type="NCBI Taxonomy" id="2981725"/>
    <lineage>
        <taxon>Bacteria</taxon>
        <taxon>Bacillati</taxon>
        <taxon>Bacillota</taxon>
        <taxon>Clostridia</taxon>
        <taxon>Lachnospirales</taxon>
        <taxon>Lachnospiraceae</taxon>
        <taxon>Brotonthovivens</taxon>
    </lineage>
</organism>
<dbReference type="Pfam" id="PF05845">
    <property type="entry name" value="PhnH"/>
    <property type="match status" value="1"/>
</dbReference>
<dbReference type="EMBL" id="JAOQJQ010000001">
    <property type="protein sequence ID" value="MCU6761424.1"/>
    <property type="molecule type" value="Genomic_DNA"/>
</dbReference>
<evidence type="ECO:0000313" key="1">
    <source>
        <dbReference type="EMBL" id="MCU6761424.1"/>
    </source>
</evidence>
<keyword evidence="2" id="KW-1185">Reference proteome</keyword>
<comment type="caution">
    <text evidence="1">The sequence shown here is derived from an EMBL/GenBank/DDBJ whole genome shotgun (WGS) entry which is preliminary data.</text>
</comment>
<dbReference type="Proteomes" id="UP001652442">
    <property type="component" value="Unassembled WGS sequence"/>
</dbReference>
<keyword evidence="1" id="KW-0456">Lyase</keyword>
<sequence length="198" mass="22470">MEQVYTFDFVYDTQSIFRKLMDVMAKPGKIQNISREAQGFLRKDKELLALSCTLLDNEVSFYVEKDESFARALLDETLSRRGKLEEADFVFLTGSLNYESIRNMFFKVKTGTLENPQDSAVFLIYCPALSGEETLCLTGPGIQKSKELKTTEYIKTILAIRQETAIEYPCGIDLIFADSKGNLMAVPRLVKAVQKKEC</sequence>
<dbReference type="InterPro" id="IPR038058">
    <property type="entry name" value="PhnH-like_sp"/>
</dbReference>
<dbReference type="RefSeq" id="WP_158424224.1">
    <property type="nucleotide sequence ID" value="NZ_JAOQJQ010000001.1"/>
</dbReference>
<proteinExistence type="predicted"/>
<accession>A0ABT2TGW7</accession>
<dbReference type="GO" id="GO:0016829">
    <property type="term" value="F:lyase activity"/>
    <property type="evidence" value="ECO:0007669"/>
    <property type="project" value="UniProtKB-KW"/>
</dbReference>
<evidence type="ECO:0000313" key="2">
    <source>
        <dbReference type="Proteomes" id="UP001652442"/>
    </source>
</evidence>
<dbReference type="InterPro" id="IPR008772">
    <property type="entry name" value="Phosphonate_metab_PhnH"/>
</dbReference>
<dbReference type="SUPFAM" id="SSF159709">
    <property type="entry name" value="PhnH-like"/>
    <property type="match status" value="1"/>
</dbReference>